<feature type="region of interest" description="Disordered" evidence="6">
    <location>
        <begin position="658"/>
        <end position="691"/>
    </location>
</feature>
<dbReference type="GO" id="GO:0003677">
    <property type="term" value="F:DNA binding"/>
    <property type="evidence" value="ECO:0007669"/>
    <property type="project" value="UniProtKB-KW"/>
</dbReference>
<feature type="domain" description="Zn(2)-C6 fungal-type" evidence="7">
    <location>
        <begin position="12"/>
        <end position="42"/>
    </location>
</feature>
<gene>
    <name evidence="8" type="ORF">PV10_08427</name>
</gene>
<dbReference type="Pfam" id="PF00172">
    <property type="entry name" value="Zn_clus"/>
    <property type="match status" value="1"/>
</dbReference>
<dbReference type="GO" id="GO:0006351">
    <property type="term" value="P:DNA-templated transcription"/>
    <property type="evidence" value="ECO:0007669"/>
    <property type="project" value="InterPro"/>
</dbReference>
<reference evidence="8 9" key="1">
    <citation type="submission" date="2015-01" db="EMBL/GenBank/DDBJ databases">
        <title>The Genome Sequence of Exophiala mesophila CBS40295.</title>
        <authorList>
            <consortium name="The Broad Institute Genomics Platform"/>
            <person name="Cuomo C."/>
            <person name="de Hoog S."/>
            <person name="Gorbushina A."/>
            <person name="Stielow B."/>
            <person name="Teixiera M."/>
            <person name="Abouelleil A."/>
            <person name="Chapman S.B."/>
            <person name="Priest M."/>
            <person name="Young S.K."/>
            <person name="Wortman J."/>
            <person name="Nusbaum C."/>
            <person name="Birren B."/>
        </authorList>
    </citation>
    <scope>NUCLEOTIDE SEQUENCE [LARGE SCALE GENOMIC DNA]</scope>
    <source>
        <strain evidence="8 9">CBS 40295</strain>
    </source>
</reference>
<dbReference type="PANTHER" id="PTHR47425">
    <property type="entry name" value="FARB-RELATED"/>
    <property type="match status" value="1"/>
</dbReference>
<evidence type="ECO:0000256" key="2">
    <source>
        <dbReference type="ARBA" id="ARBA00023015"/>
    </source>
</evidence>
<evidence type="ECO:0000313" key="8">
    <source>
        <dbReference type="EMBL" id="KIV88782.1"/>
    </source>
</evidence>
<dbReference type="CDD" id="cd12148">
    <property type="entry name" value="fungal_TF_MHR"/>
    <property type="match status" value="1"/>
</dbReference>
<dbReference type="Proteomes" id="UP000054302">
    <property type="component" value="Unassembled WGS sequence"/>
</dbReference>
<evidence type="ECO:0000313" key="9">
    <source>
        <dbReference type="Proteomes" id="UP000054302"/>
    </source>
</evidence>
<feature type="region of interest" description="Disordered" evidence="6">
    <location>
        <begin position="72"/>
        <end position="110"/>
    </location>
</feature>
<dbReference type="EMBL" id="KN847525">
    <property type="protein sequence ID" value="KIV88782.1"/>
    <property type="molecule type" value="Genomic_DNA"/>
</dbReference>
<evidence type="ECO:0000256" key="6">
    <source>
        <dbReference type="SAM" id="MobiDB-lite"/>
    </source>
</evidence>
<dbReference type="InterPro" id="IPR052761">
    <property type="entry name" value="Fungal_Detox/Toxin_TFs"/>
</dbReference>
<keyword evidence="9" id="KW-1185">Reference proteome</keyword>
<dbReference type="STRING" id="212818.A0A0D1Z1Y7"/>
<dbReference type="OrthoDB" id="5121955at2759"/>
<dbReference type="HOGENOM" id="CLU_006329_1_4_1"/>
<dbReference type="PANTHER" id="PTHR47425:SF2">
    <property type="entry name" value="FARB-RELATED"/>
    <property type="match status" value="1"/>
</dbReference>
<keyword evidence="3" id="KW-0238">DNA-binding</keyword>
<dbReference type="RefSeq" id="XP_016220356.1">
    <property type="nucleotide sequence ID" value="XM_016373445.1"/>
</dbReference>
<dbReference type="Pfam" id="PF04082">
    <property type="entry name" value="Fungal_trans"/>
    <property type="match status" value="1"/>
</dbReference>
<protein>
    <recommendedName>
        <fullName evidence="7">Zn(2)-C6 fungal-type domain-containing protein</fullName>
    </recommendedName>
</protein>
<dbReference type="CDD" id="cd00067">
    <property type="entry name" value="GAL4"/>
    <property type="match status" value="1"/>
</dbReference>
<keyword evidence="5" id="KW-0539">Nucleus</keyword>
<dbReference type="GeneID" id="27326272"/>
<feature type="compositionally biased region" description="Basic and acidic residues" evidence="6">
    <location>
        <begin position="81"/>
        <end position="97"/>
    </location>
</feature>
<dbReference type="SMART" id="SM00066">
    <property type="entry name" value="GAL4"/>
    <property type="match status" value="1"/>
</dbReference>
<dbReference type="GO" id="GO:0000981">
    <property type="term" value="F:DNA-binding transcription factor activity, RNA polymerase II-specific"/>
    <property type="evidence" value="ECO:0007669"/>
    <property type="project" value="InterPro"/>
</dbReference>
<organism evidence="8 9">
    <name type="scientific">Exophiala mesophila</name>
    <name type="common">Black yeast-like fungus</name>
    <dbReference type="NCBI Taxonomy" id="212818"/>
    <lineage>
        <taxon>Eukaryota</taxon>
        <taxon>Fungi</taxon>
        <taxon>Dikarya</taxon>
        <taxon>Ascomycota</taxon>
        <taxon>Pezizomycotina</taxon>
        <taxon>Eurotiomycetes</taxon>
        <taxon>Chaetothyriomycetidae</taxon>
        <taxon>Chaetothyriales</taxon>
        <taxon>Herpotrichiellaceae</taxon>
        <taxon>Exophiala</taxon>
    </lineage>
</organism>
<sequence>MAPTKWKRSTRACITCRSRKVRCDLETYGSPCSNCRFNNIVCQAAGNNRRKKQLKNHCKKCSGSITESVHVAESHTSSPSHSHDSDDDNKPLPEPEARSIPTPASLDEITDGATQLDPSWPCLRMTHVPSDNLAFLRQKGAFKIPDRRLLVPLLTSYCNWIHPQLPYLDLSTILDGVFDREGPKISPLLFQCIIYAGASHVPDGTFQRFGYASRSDAQNVFFQRAKILHDLDTENDLLVLSQATLLLSINHQCSKTSTVWLAQSHLTAQRLGLDRPSVYTGLRGQRAKLCKRLWWSMFLRDNTLRLELGTPRHFQDVSPDMPALTEDCFDITDFPTHLKELLPDASIVVDQDIHRKLMLMSVRRAELATHLAHILSLASQLNESISTNTTGRMERISVLYENQLRGWLSRLNKDTQFSPRTDSHILAYHSGLLSMLYLSASNALLQHHLAGTYSSYVDLAVRSQMENDTERLLEIARILYQTSSTCFPPTLGMGLVYNAINRFIALADWRRLHAAPSLVLNPAIKCLCALIKSTPRGTAVAVALAHLEAKIKALDIPLPSSTVSHAGDATDPVDTLIHSSGFILPNNNNLSGLQSPADSLLSFGDHSSYVKNDDIIISNADADHEMDDDAGLNTSGDADAGKDVMTIEEIFNMAIRSDRALSPQAGSRERDGEEEASNELTHPTPGIMIPI</sequence>
<dbReference type="GO" id="GO:0008270">
    <property type="term" value="F:zinc ion binding"/>
    <property type="evidence" value="ECO:0007669"/>
    <property type="project" value="InterPro"/>
</dbReference>
<name>A0A0D1Z1Y7_EXOME</name>
<dbReference type="PROSITE" id="PS00463">
    <property type="entry name" value="ZN2_CY6_FUNGAL_1"/>
    <property type="match status" value="1"/>
</dbReference>
<evidence type="ECO:0000256" key="4">
    <source>
        <dbReference type="ARBA" id="ARBA00023163"/>
    </source>
</evidence>
<evidence type="ECO:0000259" key="7">
    <source>
        <dbReference type="PROSITE" id="PS50048"/>
    </source>
</evidence>
<evidence type="ECO:0000256" key="3">
    <source>
        <dbReference type="ARBA" id="ARBA00023125"/>
    </source>
</evidence>
<dbReference type="InterPro" id="IPR036864">
    <property type="entry name" value="Zn2-C6_fun-type_DNA-bd_sf"/>
</dbReference>
<dbReference type="InterPro" id="IPR007219">
    <property type="entry name" value="XnlR_reg_dom"/>
</dbReference>
<keyword evidence="1" id="KW-0479">Metal-binding</keyword>
<proteinExistence type="predicted"/>
<dbReference type="Gene3D" id="4.10.240.10">
    <property type="entry name" value="Zn(2)-C6 fungal-type DNA-binding domain"/>
    <property type="match status" value="1"/>
</dbReference>
<dbReference type="SUPFAM" id="SSF57701">
    <property type="entry name" value="Zn2/Cys6 DNA-binding domain"/>
    <property type="match status" value="1"/>
</dbReference>
<evidence type="ECO:0000256" key="1">
    <source>
        <dbReference type="ARBA" id="ARBA00022723"/>
    </source>
</evidence>
<keyword evidence="2" id="KW-0805">Transcription regulation</keyword>
<evidence type="ECO:0000256" key="5">
    <source>
        <dbReference type="ARBA" id="ARBA00023242"/>
    </source>
</evidence>
<dbReference type="AlphaFoldDB" id="A0A0D1Z1Y7"/>
<accession>A0A0D1Z1Y7</accession>
<dbReference type="InterPro" id="IPR001138">
    <property type="entry name" value="Zn2Cys6_DnaBD"/>
</dbReference>
<dbReference type="PROSITE" id="PS50048">
    <property type="entry name" value="ZN2_CY6_FUNGAL_2"/>
    <property type="match status" value="1"/>
</dbReference>
<keyword evidence="4" id="KW-0804">Transcription</keyword>
<dbReference type="VEuPathDB" id="FungiDB:PV10_08427"/>